<evidence type="ECO:0000313" key="2">
    <source>
        <dbReference type="Proteomes" id="UP000438429"/>
    </source>
</evidence>
<reference evidence="1 2" key="1">
    <citation type="submission" date="2019-06" db="EMBL/GenBank/DDBJ databases">
        <title>Draft genomes of female and male turbot (Scophthalmus maximus).</title>
        <authorList>
            <person name="Xu H."/>
            <person name="Xu X.-W."/>
            <person name="Shao C."/>
            <person name="Chen S."/>
        </authorList>
    </citation>
    <scope>NUCLEOTIDE SEQUENCE [LARGE SCALE GENOMIC DNA]</scope>
    <source>
        <strain evidence="1">Ysfricsl-2016a</strain>
        <tissue evidence="1">Blood</tissue>
    </source>
</reference>
<organism evidence="1 2">
    <name type="scientific">Scophthalmus maximus</name>
    <name type="common">Turbot</name>
    <name type="synonym">Psetta maxima</name>
    <dbReference type="NCBI Taxonomy" id="52904"/>
    <lineage>
        <taxon>Eukaryota</taxon>
        <taxon>Metazoa</taxon>
        <taxon>Chordata</taxon>
        <taxon>Craniata</taxon>
        <taxon>Vertebrata</taxon>
        <taxon>Euteleostomi</taxon>
        <taxon>Actinopterygii</taxon>
        <taxon>Neopterygii</taxon>
        <taxon>Teleostei</taxon>
        <taxon>Neoteleostei</taxon>
        <taxon>Acanthomorphata</taxon>
        <taxon>Carangaria</taxon>
        <taxon>Pleuronectiformes</taxon>
        <taxon>Pleuronectoidei</taxon>
        <taxon>Scophthalmidae</taxon>
        <taxon>Scophthalmus</taxon>
    </lineage>
</organism>
<proteinExistence type="predicted"/>
<sequence>MTHFASMSPFKMNVTARPLNGTTHIRHTALQKVSAFGAESLIFFRANVSDSPRLPVATFFVEMAEGEIRCVALSFFARVRKSAAKVKFRREISAPGAPATPRQWSGRCCRDIVTSPCCGRA</sequence>
<dbReference type="EMBL" id="VEVO01000020">
    <property type="protein sequence ID" value="KAF0025743.1"/>
    <property type="molecule type" value="Genomic_DNA"/>
</dbReference>
<dbReference type="AlphaFoldDB" id="A0A6A4RUR4"/>
<protein>
    <submittedName>
        <fullName evidence="1">Uncharacterized protein</fullName>
    </submittedName>
</protein>
<dbReference type="Proteomes" id="UP000438429">
    <property type="component" value="Unassembled WGS sequence"/>
</dbReference>
<evidence type="ECO:0000313" key="1">
    <source>
        <dbReference type="EMBL" id="KAF0025743.1"/>
    </source>
</evidence>
<accession>A0A6A4RUR4</accession>
<comment type="caution">
    <text evidence="1">The sequence shown here is derived from an EMBL/GenBank/DDBJ whole genome shotgun (WGS) entry which is preliminary data.</text>
</comment>
<name>A0A6A4RUR4_SCOMX</name>
<gene>
    <name evidence="1" type="ORF">F2P81_022624</name>
</gene>